<reference evidence="3 4" key="1">
    <citation type="submission" date="2019-07" db="EMBL/GenBank/DDBJ databases">
        <title>Complete Genome Sequence of Leptotrichia goodfellowii Strain JCM 16774.</title>
        <authorList>
            <person name="Watanabe S."/>
            <person name="Cui L."/>
        </authorList>
    </citation>
    <scope>NUCLEOTIDE SEQUENCE [LARGE SCALE GENOMIC DNA]</scope>
    <source>
        <strain evidence="3 4">JCM16774</strain>
    </source>
</reference>
<evidence type="ECO:0000259" key="2">
    <source>
        <dbReference type="Pfam" id="PF03413"/>
    </source>
</evidence>
<feature type="chain" id="PRO_5022009179" evidence="1">
    <location>
        <begin position="22"/>
        <end position="203"/>
    </location>
</feature>
<gene>
    <name evidence="3" type="ORF">JCM16774_1064</name>
</gene>
<evidence type="ECO:0000256" key="1">
    <source>
        <dbReference type="SAM" id="SignalP"/>
    </source>
</evidence>
<protein>
    <submittedName>
        <fullName evidence="3">Peptidase propeptide and YPEB domain protein</fullName>
    </submittedName>
</protein>
<feature type="domain" description="PepSY" evidence="2">
    <location>
        <begin position="138"/>
        <end position="196"/>
    </location>
</feature>
<feature type="signal peptide" evidence="1">
    <location>
        <begin position="1"/>
        <end position="21"/>
    </location>
</feature>
<accession>A0A510J9Z7</accession>
<dbReference type="RefSeq" id="WP_006808524.1">
    <property type="nucleotide sequence ID" value="NZ_AP019822.1"/>
</dbReference>
<dbReference type="Proteomes" id="UP000321606">
    <property type="component" value="Chromosome"/>
</dbReference>
<dbReference type="InterPro" id="IPR025711">
    <property type="entry name" value="PepSY"/>
</dbReference>
<organism evidence="3 4">
    <name type="scientific">Pseudoleptotrichia goodfellowii</name>
    <dbReference type="NCBI Taxonomy" id="157692"/>
    <lineage>
        <taxon>Bacteria</taxon>
        <taxon>Fusobacteriati</taxon>
        <taxon>Fusobacteriota</taxon>
        <taxon>Fusobacteriia</taxon>
        <taxon>Fusobacteriales</taxon>
        <taxon>Leptotrichiaceae</taxon>
        <taxon>Pseudoleptotrichia</taxon>
    </lineage>
</organism>
<proteinExistence type="predicted"/>
<dbReference type="EMBL" id="AP019822">
    <property type="protein sequence ID" value="BBM36132.1"/>
    <property type="molecule type" value="Genomic_DNA"/>
</dbReference>
<keyword evidence="1" id="KW-0732">Signal</keyword>
<name>A0A510J9Z7_9FUSO</name>
<dbReference type="Gene3D" id="3.10.450.40">
    <property type="match status" value="2"/>
</dbReference>
<evidence type="ECO:0000313" key="3">
    <source>
        <dbReference type="EMBL" id="BBM36132.1"/>
    </source>
</evidence>
<dbReference type="Pfam" id="PF03413">
    <property type="entry name" value="PepSY"/>
    <property type="match status" value="1"/>
</dbReference>
<dbReference type="AlphaFoldDB" id="A0A510J9Z7"/>
<evidence type="ECO:0000313" key="4">
    <source>
        <dbReference type="Proteomes" id="UP000321606"/>
    </source>
</evidence>
<sequence length="203" mass="23234">MKNKMLITMLLSIIILGTVLTAATAKKKTVSKTKTAAKKREPQTTKIKYKKVVGENPFVTFVKAEEIALKHAGLDKETGDITKILMEQKDKELVYKIALHSDYNDYSYIIGSKEGKVLNYSLRSRDYLLSNKDYIGNDKVRDIILEKMPEIKDSDIYEIKSEKENNLPVYKVRVIRSGKEYKFIIDALKGKILKSEESEFTSL</sequence>
<dbReference type="KEGG" id="lgo:JCM16774_1064"/>